<dbReference type="InterPro" id="IPR001565">
    <property type="entry name" value="Synaptotagmin"/>
</dbReference>
<dbReference type="AlphaFoldDB" id="A0AAN9A8B0"/>
<name>A0AAN9A8B0_HALRR</name>
<protein>
    <submittedName>
        <fullName evidence="5">Protein kinase C conserved region 2 (CalB)</fullName>
    </submittedName>
</protein>
<evidence type="ECO:0000259" key="4">
    <source>
        <dbReference type="PROSITE" id="PS50004"/>
    </source>
</evidence>
<proteinExistence type="predicted"/>
<sequence length="208" mass="23914">MASVCSAGAEGRYGTVVIKGEIELGLQYNYKEGQLECHVVQCRDLAAVDTKRNRSDPYVKVYLLPDKSKSGKRKTKVKKHTLNPIFEEILRFSTTMSELDARTLWVSVWHSDMFGRNDFLGEVIIALGDTVFDDVIPKWYPLQDGYFQVTYISLERNRKPKTSEINDTVLKYLFDTAVEDSNLKDIKSRQDISQQFMTNFITFSQKCV</sequence>
<evidence type="ECO:0000313" key="5">
    <source>
        <dbReference type="EMBL" id="KAK7077859.1"/>
    </source>
</evidence>
<dbReference type="GO" id="GO:0042043">
    <property type="term" value="F:neurexin family protein binding"/>
    <property type="evidence" value="ECO:0007669"/>
    <property type="project" value="TreeGrafter"/>
</dbReference>
<dbReference type="SMART" id="SM00239">
    <property type="entry name" value="C2"/>
    <property type="match status" value="1"/>
</dbReference>
<gene>
    <name evidence="5" type="primary">SYTL5_3</name>
    <name evidence="5" type="ORF">SK128_023865</name>
</gene>
<dbReference type="FunFam" id="2.60.40.150:FF:000006">
    <property type="entry name" value="Synaptotagmin-like 5, isoform CRA_a"/>
    <property type="match status" value="1"/>
</dbReference>
<dbReference type="InterPro" id="IPR000008">
    <property type="entry name" value="C2_dom"/>
</dbReference>
<dbReference type="GO" id="GO:0006887">
    <property type="term" value="P:exocytosis"/>
    <property type="evidence" value="ECO:0007669"/>
    <property type="project" value="TreeGrafter"/>
</dbReference>
<keyword evidence="5" id="KW-0808">Transferase</keyword>
<dbReference type="InterPro" id="IPR035892">
    <property type="entry name" value="C2_domain_sf"/>
</dbReference>
<comment type="subcellular location">
    <subcellularLocation>
        <location evidence="1">Membrane</location>
    </subcellularLocation>
</comment>
<dbReference type="GO" id="GO:0070382">
    <property type="term" value="C:exocytic vesicle"/>
    <property type="evidence" value="ECO:0007669"/>
    <property type="project" value="TreeGrafter"/>
</dbReference>
<evidence type="ECO:0000256" key="2">
    <source>
        <dbReference type="ARBA" id="ARBA00022737"/>
    </source>
</evidence>
<dbReference type="PRINTS" id="PR00360">
    <property type="entry name" value="C2DOMAIN"/>
</dbReference>
<keyword evidence="3" id="KW-0472">Membrane</keyword>
<dbReference type="GO" id="GO:0016301">
    <property type="term" value="F:kinase activity"/>
    <property type="evidence" value="ECO:0007669"/>
    <property type="project" value="UniProtKB-KW"/>
</dbReference>
<keyword evidence="6" id="KW-1185">Reference proteome</keyword>
<dbReference type="EMBL" id="JAXCGZ010008190">
    <property type="protein sequence ID" value="KAK7077859.1"/>
    <property type="molecule type" value="Genomic_DNA"/>
</dbReference>
<dbReference type="Gene3D" id="2.60.40.150">
    <property type="entry name" value="C2 domain"/>
    <property type="match status" value="1"/>
</dbReference>
<dbReference type="PANTHER" id="PTHR45716:SF2">
    <property type="entry name" value="BITESIZE, ISOFORM I"/>
    <property type="match status" value="1"/>
</dbReference>
<dbReference type="GO" id="GO:0005886">
    <property type="term" value="C:plasma membrane"/>
    <property type="evidence" value="ECO:0007669"/>
    <property type="project" value="TreeGrafter"/>
</dbReference>
<dbReference type="PROSITE" id="PS50004">
    <property type="entry name" value="C2"/>
    <property type="match status" value="1"/>
</dbReference>
<evidence type="ECO:0000313" key="6">
    <source>
        <dbReference type="Proteomes" id="UP001381693"/>
    </source>
</evidence>
<dbReference type="PRINTS" id="PR00399">
    <property type="entry name" value="SYNAPTOTAGMN"/>
</dbReference>
<feature type="domain" description="C2" evidence="4">
    <location>
        <begin position="18"/>
        <end position="140"/>
    </location>
</feature>
<dbReference type="PANTHER" id="PTHR45716">
    <property type="entry name" value="BITESIZE, ISOFORM I"/>
    <property type="match status" value="1"/>
</dbReference>
<comment type="caution">
    <text evidence="5">The sequence shown here is derived from an EMBL/GenBank/DDBJ whole genome shotgun (WGS) entry which is preliminary data.</text>
</comment>
<organism evidence="5 6">
    <name type="scientific">Halocaridina rubra</name>
    <name type="common">Hawaiian red shrimp</name>
    <dbReference type="NCBI Taxonomy" id="373956"/>
    <lineage>
        <taxon>Eukaryota</taxon>
        <taxon>Metazoa</taxon>
        <taxon>Ecdysozoa</taxon>
        <taxon>Arthropoda</taxon>
        <taxon>Crustacea</taxon>
        <taxon>Multicrustacea</taxon>
        <taxon>Malacostraca</taxon>
        <taxon>Eumalacostraca</taxon>
        <taxon>Eucarida</taxon>
        <taxon>Decapoda</taxon>
        <taxon>Pleocyemata</taxon>
        <taxon>Caridea</taxon>
        <taxon>Atyoidea</taxon>
        <taxon>Atyidae</taxon>
        <taxon>Halocaridina</taxon>
    </lineage>
</organism>
<accession>A0AAN9A8B0</accession>
<reference evidence="5 6" key="1">
    <citation type="submission" date="2023-11" db="EMBL/GenBank/DDBJ databases">
        <title>Halocaridina rubra genome assembly.</title>
        <authorList>
            <person name="Smith C."/>
        </authorList>
    </citation>
    <scope>NUCLEOTIDE SEQUENCE [LARGE SCALE GENOMIC DNA]</scope>
    <source>
        <strain evidence="5">EP-1</strain>
        <tissue evidence="5">Whole</tissue>
    </source>
</reference>
<keyword evidence="2" id="KW-0677">Repeat</keyword>
<dbReference type="Proteomes" id="UP001381693">
    <property type="component" value="Unassembled WGS sequence"/>
</dbReference>
<evidence type="ECO:0000256" key="1">
    <source>
        <dbReference type="ARBA" id="ARBA00004370"/>
    </source>
</evidence>
<dbReference type="CDD" id="cd08521">
    <property type="entry name" value="C2A_SLP"/>
    <property type="match status" value="1"/>
</dbReference>
<evidence type="ECO:0000256" key="3">
    <source>
        <dbReference type="ARBA" id="ARBA00023136"/>
    </source>
</evidence>
<keyword evidence="5" id="KW-0418">Kinase</keyword>
<dbReference type="Pfam" id="PF00168">
    <property type="entry name" value="C2"/>
    <property type="match status" value="1"/>
</dbReference>
<dbReference type="SUPFAM" id="SSF49562">
    <property type="entry name" value="C2 domain (Calcium/lipid-binding domain, CaLB)"/>
    <property type="match status" value="1"/>
</dbReference>